<evidence type="ECO:0000256" key="3">
    <source>
        <dbReference type="ARBA" id="ARBA00023235"/>
    </source>
</evidence>
<dbReference type="HAMAP" id="MF_00170">
    <property type="entry name" value="Rib_5P_isom_A"/>
    <property type="match status" value="1"/>
</dbReference>
<sequence length="225" mass="24823">VSKEIEKENSAEKAFELIKHNLFDDTVLGIGTGSTSNFFIKILIRENPNIKGAVCSSKVSHKLLSNSSINILQLNEVHKIDFYIDGADEVNRRLELIKGGGGALTSEKILANSSNKFICIADDSKLVDVLGKFPLPIEVIRDARSAIAREIIQMGAKPVFREGFLTDHGNQIIDIHNLKIKVPFEMEGLLNNIPGIVENGIFAKRKADMLLLASEEKVEIINTSK</sequence>
<dbReference type="FunFam" id="3.40.50.1360:FF:000001">
    <property type="entry name" value="Ribose-5-phosphate isomerase A"/>
    <property type="match status" value="1"/>
</dbReference>
<dbReference type="EMBL" id="UINC01081674">
    <property type="protein sequence ID" value="SVC25759.1"/>
    <property type="molecule type" value="Genomic_DNA"/>
</dbReference>
<dbReference type="GO" id="GO:0006014">
    <property type="term" value="P:D-ribose metabolic process"/>
    <property type="evidence" value="ECO:0007669"/>
    <property type="project" value="TreeGrafter"/>
</dbReference>
<evidence type="ECO:0000256" key="4">
    <source>
        <dbReference type="ARBA" id="ARBA00029734"/>
    </source>
</evidence>
<feature type="non-terminal residue" evidence="5">
    <location>
        <position position="1"/>
    </location>
</feature>
<dbReference type="EC" id="5.3.1.6" evidence="2"/>
<gene>
    <name evidence="5" type="ORF">METZ01_LOCUS278613</name>
</gene>
<dbReference type="SUPFAM" id="SSF100950">
    <property type="entry name" value="NagB/RpiA/CoA transferase-like"/>
    <property type="match status" value="1"/>
</dbReference>
<accession>A0A382KNB8</accession>
<dbReference type="NCBIfam" id="NF001924">
    <property type="entry name" value="PRK00702.1"/>
    <property type="match status" value="1"/>
</dbReference>
<name>A0A382KNB8_9ZZZZ</name>
<dbReference type="NCBIfam" id="TIGR00021">
    <property type="entry name" value="rpiA"/>
    <property type="match status" value="1"/>
</dbReference>
<proteinExistence type="inferred from homology"/>
<dbReference type="Gene3D" id="3.40.50.1360">
    <property type="match status" value="1"/>
</dbReference>
<protein>
    <recommendedName>
        <fullName evidence="2">ribose-5-phosphate isomerase</fullName>
        <ecNumber evidence="2">5.3.1.6</ecNumber>
    </recommendedName>
    <alternativeName>
        <fullName evidence="4">Phosphoriboisomerase</fullName>
    </alternativeName>
</protein>
<dbReference type="PANTHER" id="PTHR11934">
    <property type="entry name" value="RIBOSE-5-PHOSPHATE ISOMERASE"/>
    <property type="match status" value="1"/>
</dbReference>
<dbReference type="Gene3D" id="3.30.70.260">
    <property type="match status" value="1"/>
</dbReference>
<dbReference type="InterPro" id="IPR004788">
    <property type="entry name" value="Ribose5P_isomerase_type_A"/>
</dbReference>
<reference evidence="5" key="1">
    <citation type="submission" date="2018-05" db="EMBL/GenBank/DDBJ databases">
        <authorList>
            <person name="Lanie J.A."/>
            <person name="Ng W.-L."/>
            <person name="Kazmierczak K.M."/>
            <person name="Andrzejewski T.M."/>
            <person name="Davidsen T.M."/>
            <person name="Wayne K.J."/>
            <person name="Tettelin H."/>
            <person name="Glass J.I."/>
            <person name="Rusch D."/>
            <person name="Podicherti R."/>
            <person name="Tsui H.-C.T."/>
            <person name="Winkler M.E."/>
        </authorList>
    </citation>
    <scope>NUCLEOTIDE SEQUENCE</scope>
</reference>
<dbReference type="PANTHER" id="PTHR11934:SF0">
    <property type="entry name" value="RIBOSE-5-PHOSPHATE ISOMERASE"/>
    <property type="match status" value="1"/>
</dbReference>
<dbReference type="AlphaFoldDB" id="A0A382KNB8"/>
<dbReference type="InterPro" id="IPR020672">
    <property type="entry name" value="Ribose5P_isomerase_typA_subgr"/>
</dbReference>
<dbReference type="SUPFAM" id="SSF75445">
    <property type="entry name" value="D-ribose-5-phosphate isomerase (RpiA), lid domain"/>
    <property type="match status" value="1"/>
</dbReference>
<dbReference type="InterPro" id="IPR037171">
    <property type="entry name" value="NagB/RpiA_transferase-like"/>
</dbReference>
<evidence type="ECO:0000256" key="1">
    <source>
        <dbReference type="ARBA" id="ARBA00001713"/>
    </source>
</evidence>
<dbReference type="GO" id="GO:0004751">
    <property type="term" value="F:ribose-5-phosphate isomerase activity"/>
    <property type="evidence" value="ECO:0007669"/>
    <property type="project" value="UniProtKB-EC"/>
</dbReference>
<dbReference type="GO" id="GO:0005829">
    <property type="term" value="C:cytosol"/>
    <property type="evidence" value="ECO:0007669"/>
    <property type="project" value="TreeGrafter"/>
</dbReference>
<dbReference type="Pfam" id="PF06026">
    <property type="entry name" value="Rib_5-P_isom_A"/>
    <property type="match status" value="1"/>
</dbReference>
<organism evidence="5">
    <name type="scientific">marine metagenome</name>
    <dbReference type="NCBI Taxonomy" id="408172"/>
    <lineage>
        <taxon>unclassified sequences</taxon>
        <taxon>metagenomes</taxon>
        <taxon>ecological metagenomes</taxon>
    </lineage>
</organism>
<dbReference type="GO" id="GO:0009052">
    <property type="term" value="P:pentose-phosphate shunt, non-oxidative branch"/>
    <property type="evidence" value="ECO:0007669"/>
    <property type="project" value="InterPro"/>
</dbReference>
<keyword evidence="3" id="KW-0413">Isomerase</keyword>
<evidence type="ECO:0000313" key="5">
    <source>
        <dbReference type="EMBL" id="SVC25759.1"/>
    </source>
</evidence>
<evidence type="ECO:0000256" key="2">
    <source>
        <dbReference type="ARBA" id="ARBA00011959"/>
    </source>
</evidence>
<comment type="catalytic activity">
    <reaction evidence="1">
        <text>aldehydo-D-ribose 5-phosphate = D-ribulose 5-phosphate</text>
        <dbReference type="Rhea" id="RHEA:14657"/>
        <dbReference type="ChEBI" id="CHEBI:58121"/>
        <dbReference type="ChEBI" id="CHEBI:58273"/>
        <dbReference type="EC" id="5.3.1.6"/>
    </reaction>
</comment>
<dbReference type="CDD" id="cd01398">
    <property type="entry name" value="RPI_A"/>
    <property type="match status" value="1"/>
</dbReference>